<name>A0A292PN07_9PEZI</name>
<feature type="transmembrane region" description="Helical" evidence="1">
    <location>
        <begin position="38"/>
        <end position="59"/>
    </location>
</feature>
<dbReference type="Pfam" id="PF06966">
    <property type="entry name" value="DUF1295"/>
    <property type="match status" value="1"/>
</dbReference>
<accession>A0A292PN07</accession>
<evidence type="ECO:0000256" key="1">
    <source>
        <dbReference type="SAM" id="Phobius"/>
    </source>
</evidence>
<feature type="transmembrane region" description="Helical" evidence="1">
    <location>
        <begin position="229"/>
        <end position="251"/>
    </location>
</feature>
<dbReference type="PANTHER" id="PTHR32251:SF15">
    <property type="entry name" value="3-OXO-5-ALPHA-STEROID 4-DEHYDROGENASE (DUF1295)"/>
    <property type="match status" value="1"/>
</dbReference>
<feature type="transmembrane region" description="Helical" evidence="1">
    <location>
        <begin position="12"/>
        <end position="31"/>
    </location>
</feature>
<keyword evidence="1" id="KW-0472">Membrane</keyword>
<evidence type="ECO:0000313" key="3">
    <source>
        <dbReference type="Proteomes" id="UP001412239"/>
    </source>
</evidence>
<gene>
    <name evidence="2" type="ORF">GSTUAT00006846001</name>
</gene>
<dbReference type="InterPro" id="IPR010721">
    <property type="entry name" value="UstE-like"/>
</dbReference>
<sequence>MGEFFLLDDYFVNLTLLITLFYHIRFAGWIFIMGLDRLIPYVGGATFVVLALVTAVGGSGNIRNILASVFMVLWAARFIGFLLLGFWKTGWALRTRRGNLFDGIFTNIFPSLIRWISHMVWSWTGSLPITILNSPKIGSFHQPVFGSATDIVGTTLFIAGLLIESVADAQKYAFRNGPGRLDRSLFMRTGCWRYSRHPNYFGEIILHFGIWLITITPSVDGCVKGRPAAIQYATVVAPILSLLIVLFKLGLSLSEKGIAKRRYQNGIDWEGYSEYLKCTSILIPMPSGVWMALPTVVKRTIGLEFPFYVFDPTKEGYTGYTAGKAEKWAEKS</sequence>
<keyword evidence="3" id="KW-1185">Reference proteome</keyword>
<reference evidence="2" key="1">
    <citation type="submission" date="2015-10" db="EMBL/GenBank/DDBJ databases">
        <authorList>
            <person name="Regsiter A."/>
            <person name="william w."/>
        </authorList>
    </citation>
    <scope>NUCLEOTIDE SEQUENCE</scope>
    <source>
        <strain evidence="2">Montdore</strain>
    </source>
</reference>
<keyword evidence="1" id="KW-1133">Transmembrane helix</keyword>
<organism evidence="2 3">
    <name type="scientific">Tuber aestivum</name>
    <name type="common">summer truffle</name>
    <dbReference type="NCBI Taxonomy" id="59557"/>
    <lineage>
        <taxon>Eukaryota</taxon>
        <taxon>Fungi</taxon>
        <taxon>Dikarya</taxon>
        <taxon>Ascomycota</taxon>
        <taxon>Pezizomycotina</taxon>
        <taxon>Pezizomycetes</taxon>
        <taxon>Pezizales</taxon>
        <taxon>Tuberaceae</taxon>
        <taxon>Tuber</taxon>
    </lineage>
</organism>
<protein>
    <submittedName>
        <fullName evidence="2">Uncharacterized protein</fullName>
    </submittedName>
</protein>
<dbReference type="PROSITE" id="PS50244">
    <property type="entry name" value="S5A_REDUCTASE"/>
    <property type="match status" value="1"/>
</dbReference>
<proteinExistence type="predicted"/>
<dbReference type="Gene3D" id="1.20.120.1630">
    <property type="match status" value="1"/>
</dbReference>
<dbReference type="EMBL" id="LN891099">
    <property type="protein sequence ID" value="CUS09052.1"/>
    <property type="molecule type" value="Genomic_DNA"/>
</dbReference>
<dbReference type="AlphaFoldDB" id="A0A292PN07"/>
<dbReference type="Proteomes" id="UP001412239">
    <property type="component" value="Unassembled WGS sequence"/>
</dbReference>
<feature type="transmembrane region" description="Helical" evidence="1">
    <location>
        <begin position="200"/>
        <end position="217"/>
    </location>
</feature>
<evidence type="ECO:0000313" key="2">
    <source>
        <dbReference type="EMBL" id="CUS09052.1"/>
    </source>
</evidence>
<keyword evidence="1" id="KW-0812">Transmembrane</keyword>
<feature type="transmembrane region" description="Helical" evidence="1">
    <location>
        <begin position="65"/>
        <end position="87"/>
    </location>
</feature>
<dbReference type="PANTHER" id="PTHR32251">
    <property type="entry name" value="3-OXO-5-ALPHA-STEROID 4-DEHYDROGENASE"/>
    <property type="match status" value="1"/>
</dbReference>
<dbReference type="GO" id="GO:0016020">
    <property type="term" value="C:membrane"/>
    <property type="evidence" value="ECO:0007669"/>
    <property type="project" value="TreeGrafter"/>
</dbReference>